<protein>
    <recommendedName>
        <fullName evidence="6">Swarming motility protein SwrB</fullName>
    </recommendedName>
</protein>
<evidence type="ECO:0000256" key="3">
    <source>
        <dbReference type="SAM" id="Phobius"/>
    </source>
</evidence>
<dbReference type="AlphaFoldDB" id="A0A1G6H673"/>
<dbReference type="Pfam" id="PF19610">
    <property type="entry name" value="DUF6115"/>
    <property type="match status" value="1"/>
</dbReference>
<dbReference type="InterPro" id="IPR046118">
    <property type="entry name" value="DUF6115"/>
</dbReference>
<evidence type="ECO:0000256" key="1">
    <source>
        <dbReference type="SAM" id="Coils"/>
    </source>
</evidence>
<dbReference type="OrthoDB" id="1708317at2"/>
<keyword evidence="5" id="KW-1185">Reference proteome</keyword>
<feature type="region of interest" description="Disordered" evidence="2">
    <location>
        <begin position="73"/>
        <end position="125"/>
    </location>
</feature>
<dbReference type="RefSeq" id="WP_090793053.1">
    <property type="nucleotide sequence ID" value="NZ_FMYI01000002.1"/>
</dbReference>
<evidence type="ECO:0000313" key="4">
    <source>
        <dbReference type="EMBL" id="SDB88936.1"/>
    </source>
</evidence>
<dbReference type="Proteomes" id="UP000242949">
    <property type="component" value="Unassembled WGS sequence"/>
</dbReference>
<evidence type="ECO:0000256" key="2">
    <source>
        <dbReference type="SAM" id="MobiDB-lite"/>
    </source>
</evidence>
<evidence type="ECO:0000313" key="5">
    <source>
        <dbReference type="Proteomes" id="UP000242949"/>
    </source>
</evidence>
<organism evidence="4 5">
    <name type="scientific">Pelagirhabdus alkalitolerans</name>
    <dbReference type="NCBI Taxonomy" id="1612202"/>
    <lineage>
        <taxon>Bacteria</taxon>
        <taxon>Bacillati</taxon>
        <taxon>Bacillota</taxon>
        <taxon>Bacilli</taxon>
        <taxon>Bacillales</taxon>
        <taxon>Bacillaceae</taxon>
        <taxon>Pelagirhabdus</taxon>
    </lineage>
</organism>
<keyword evidence="1" id="KW-0175">Coiled coil</keyword>
<keyword evidence="3" id="KW-1133">Transmembrane helix</keyword>
<keyword evidence="3" id="KW-0472">Membrane</keyword>
<feature type="coiled-coil region" evidence="1">
    <location>
        <begin position="34"/>
        <end position="61"/>
    </location>
</feature>
<sequence>MIYILLFISFIIHAVTFIIIKQLIVKLDKPDQVRDQLSEQKKEIEELLAVYLVEMREENDRFIELVNDKVPDQQTYENDTVRQTKHESNENKTAETKINPAPYVDNNKQKASDENLKNDYKPPEINEQDTYEQSFAGEVLSLYSQGYTTDEIAQQLNRGKTEVELLVKFQQNK</sequence>
<accession>A0A1G6H673</accession>
<evidence type="ECO:0008006" key="6">
    <source>
        <dbReference type="Google" id="ProtNLM"/>
    </source>
</evidence>
<keyword evidence="3" id="KW-0812">Transmembrane</keyword>
<feature type="transmembrane region" description="Helical" evidence="3">
    <location>
        <begin position="6"/>
        <end position="24"/>
    </location>
</feature>
<proteinExistence type="predicted"/>
<reference evidence="5" key="1">
    <citation type="submission" date="2016-09" db="EMBL/GenBank/DDBJ databases">
        <authorList>
            <person name="Varghese N."/>
            <person name="Submissions S."/>
        </authorList>
    </citation>
    <scope>NUCLEOTIDE SEQUENCE [LARGE SCALE GENOMIC DNA]</scope>
    <source>
        <strain evidence="5">S5</strain>
    </source>
</reference>
<dbReference type="STRING" id="1612202.SAMN05421734_102195"/>
<feature type="compositionally biased region" description="Basic and acidic residues" evidence="2">
    <location>
        <begin position="107"/>
        <end position="124"/>
    </location>
</feature>
<feature type="compositionally biased region" description="Basic and acidic residues" evidence="2">
    <location>
        <begin position="79"/>
        <end position="95"/>
    </location>
</feature>
<gene>
    <name evidence="4" type="ORF">SAMN05421734_102195</name>
</gene>
<dbReference type="EMBL" id="FMYI01000002">
    <property type="protein sequence ID" value="SDB88936.1"/>
    <property type="molecule type" value="Genomic_DNA"/>
</dbReference>
<name>A0A1G6H673_9BACI</name>